<evidence type="ECO:0000259" key="4">
    <source>
        <dbReference type="PROSITE" id="PS50188"/>
    </source>
</evidence>
<dbReference type="AlphaFoldDB" id="A0A667ZMP3"/>
<keyword evidence="7" id="KW-1185">Reference proteome</keyword>
<accession>A0A667ZMP3</accession>
<dbReference type="Gene3D" id="2.60.40.10">
    <property type="entry name" value="Immunoglobulins"/>
    <property type="match status" value="1"/>
</dbReference>
<dbReference type="InterPro" id="IPR003879">
    <property type="entry name" value="Butyrophylin_SPRY"/>
</dbReference>
<dbReference type="GO" id="GO:0005737">
    <property type="term" value="C:cytoplasm"/>
    <property type="evidence" value="ECO:0007669"/>
    <property type="project" value="UniProtKB-ARBA"/>
</dbReference>
<keyword evidence="3" id="KW-0862">Zinc</keyword>
<reference evidence="6" key="3">
    <citation type="submission" date="2025-09" db="UniProtKB">
        <authorList>
            <consortium name="Ensembl"/>
        </authorList>
    </citation>
    <scope>IDENTIFICATION</scope>
</reference>
<name>A0A667ZMP3_9TELE</name>
<feature type="domain" description="B30.2/SPRY" evidence="4">
    <location>
        <begin position="189"/>
        <end position="378"/>
    </location>
</feature>
<dbReference type="Pfam" id="PF07686">
    <property type="entry name" value="V-set"/>
    <property type="match status" value="1"/>
</dbReference>
<evidence type="ECO:0008006" key="8">
    <source>
        <dbReference type="Google" id="ProtNLM"/>
    </source>
</evidence>
<dbReference type="InterPro" id="IPR013106">
    <property type="entry name" value="Ig_V-set"/>
</dbReference>
<protein>
    <recommendedName>
        <fullName evidence="8">B30.2/SPRY domain-containing protein</fullName>
    </recommendedName>
</protein>
<reference evidence="6" key="1">
    <citation type="submission" date="2019-06" db="EMBL/GenBank/DDBJ databases">
        <authorList>
            <consortium name="Wellcome Sanger Institute Data Sharing"/>
        </authorList>
    </citation>
    <scope>NUCLEOTIDE SEQUENCE [LARGE SCALE GENOMIC DNA]</scope>
</reference>
<dbReference type="InterPro" id="IPR001870">
    <property type="entry name" value="B30.2/SPRY"/>
</dbReference>
<dbReference type="InterPro" id="IPR043136">
    <property type="entry name" value="B30.2/SPRY_sf"/>
</dbReference>
<feature type="domain" description="Ig-like" evidence="5">
    <location>
        <begin position="1"/>
        <end position="111"/>
    </location>
</feature>
<reference evidence="6" key="2">
    <citation type="submission" date="2025-08" db="UniProtKB">
        <authorList>
            <consortium name="Ensembl"/>
        </authorList>
    </citation>
    <scope>IDENTIFICATION</scope>
</reference>
<evidence type="ECO:0000256" key="3">
    <source>
        <dbReference type="ARBA" id="ARBA00022833"/>
    </source>
</evidence>
<dbReference type="InterPro" id="IPR007110">
    <property type="entry name" value="Ig-like_dom"/>
</dbReference>
<dbReference type="InParanoid" id="A0A667ZMP3"/>
<proteinExistence type="predicted"/>
<dbReference type="InterPro" id="IPR013320">
    <property type="entry name" value="ConA-like_dom_sf"/>
</dbReference>
<dbReference type="SUPFAM" id="SSF49899">
    <property type="entry name" value="Concanavalin A-like lectins/glucanases"/>
    <property type="match status" value="1"/>
</dbReference>
<dbReference type="GO" id="GO:0008270">
    <property type="term" value="F:zinc ion binding"/>
    <property type="evidence" value="ECO:0007669"/>
    <property type="project" value="UniProtKB-KW"/>
</dbReference>
<keyword evidence="1" id="KW-0479">Metal-binding</keyword>
<dbReference type="InterPro" id="IPR036179">
    <property type="entry name" value="Ig-like_dom_sf"/>
</dbReference>
<dbReference type="InterPro" id="IPR013783">
    <property type="entry name" value="Ig-like_fold"/>
</dbReference>
<dbReference type="PROSITE" id="PS50835">
    <property type="entry name" value="IG_LIKE"/>
    <property type="match status" value="1"/>
</dbReference>
<evidence type="ECO:0000313" key="6">
    <source>
        <dbReference type="Ensembl" id="ENSMMDP00005042102.1"/>
    </source>
</evidence>
<dbReference type="SMART" id="SM00589">
    <property type="entry name" value="PRY"/>
    <property type="match status" value="1"/>
</dbReference>
<evidence type="ECO:0000256" key="1">
    <source>
        <dbReference type="ARBA" id="ARBA00022723"/>
    </source>
</evidence>
<dbReference type="SMART" id="SM00449">
    <property type="entry name" value="SPRY"/>
    <property type="match status" value="1"/>
</dbReference>
<sequence length="378" mass="43064">CEVRLFIFRSFCSLVTGAEAMKDLFSISVTIAALEWTRTDLGTYVFLYRDGHFDTSYQNPSFENRVELEDRHMRNGDLSVILRNVTRSDSGTYECRFSGAAYRRRRANTVAMMFRVVAGWLLLCCEWLQGGCYCFLSGCWVVAMALLDGCYDVPLVAGWLLCHCCYGVSGGCYGCLGGFQISTGTKPDALLPQPEPRTRDDFLQYSRQITLDPNTAHRELLLSDWNRKATRVKAQQSYSRHPQRFTEHCQVLSTESLTGRCYWEVEWRGWRVSVAAAYQDVSRTGDDGIFGNNDKSWALECDRNSLEFIHNRKETPIRGRVSFRIGVYLDHGAGVLSFYSVSETMTLLHSVQTTFTQPLHAGIYFHYHGAIAEFCELK</sequence>
<dbReference type="InterPro" id="IPR003877">
    <property type="entry name" value="SPRY_dom"/>
</dbReference>
<dbReference type="PROSITE" id="PS50188">
    <property type="entry name" value="B302_SPRY"/>
    <property type="match status" value="1"/>
</dbReference>
<dbReference type="Gene3D" id="2.60.120.920">
    <property type="match status" value="1"/>
</dbReference>
<evidence type="ECO:0000259" key="5">
    <source>
        <dbReference type="PROSITE" id="PS50835"/>
    </source>
</evidence>
<dbReference type="Pfam" id="PF13765">
    <property type="entry name" value="PRY"/>
    <property type="match status" value="1"/>
</dbReference>
<dbReference type="InterPro" id="IPR051051">
    <property type="entry name" value="E3_ubiq-ligase_TRIM/RNF"/>
</dbReference>
<dbReference type="CDD" id="cd16040">
    <property type="entry name" value="SPRY_PRY_SNTX"/>
    <property type="match status" value="1"/>
</dbReference>
<dbReference type="Pfam" id="PF00622">
    <property type="entry name" value="SPRY"/>
    <property type="match status" value="1"/>
</dbReference>
<dbReference type="GeneTree" id="ENSGT00940000154395"/>
<organism evidence="6 7">
    <name type="scientific">Myripristis murdjan</name>
    <name type="common">pinecone soldierfish</name>
    <dbReference type="NCBI Taxonomy" id="586833"/>
    <lineage>
        <taxon>Eukaryota</taxon>
        <taxon>Metazoa</taxon>
        <taxon>Chordata</taxon>
        <taxon>Craniata</taxon>
        <taxon>Vertebrata</taxon>
        <taxon>Euteleostomi</taxon>
        <taxon>Actinopterygii</taxon>
        <taxon>Neopterygii</taxon>
        <taxon>Teleostei</taxon>
        <taxon>Neoteleostei</taxon>
        <taxon>Acanthomorphata</taxon>
        <taxon>Holocentriformes</taxon>
        <taxon>Holocentridae</taxon>
        <taxon>Myripristis</taxon>
    </lineage>
</organism>
<dbReference type="PRINTS" id="PR01407">
    <property type="entry name" value="BUTYPHLNCDUF"/>
</dbReference>
<dbReference type="Proteomes" id="UP000472263">
    <property type="component" value="Chromosome 18"/>
</dbReference>
<dbReference type="PANTHER" id="PTHR25465:SF5">
    <property type="entry name" value="E3 UBIQUITIN_ISG15 LIGASE TRIM25-RELATED"/>
    <property type="match status" value="1"/>
</dbReference>
<evidence type="ECO:0000256" key="2">
    <source>
        <dbReference type="ARBA" id="ARBA00022771"/>
    </source>
</evidence>
<dbReference type="InterPro" id="IPR006574">
    <property type="entry name" value="PRY"/>
</dbReference>
<dbReference type="Ensembl" id="ENSMMDT00005042954.1">
    <property type="protein sequence ID" value="ENSMMDP00005042102.1"/>
    <property type="gene ID" value="ENSMMDG00005019399.1"/>
</dbReference>
<dbReference type="PANTHER" id="PTHR25465">
    <property type="entry name" value="B-BOX DOMAIN CONTAINING"/>
    <property type="match status" value="1"/>
</dbReference>
<keyword evidence="2" id="KW-0863">Zinc-finger</keyword>
<evidence type="ECO:0000313" key="7">
    <source>
        <dbReference type="Proteomes" id="UP000472263"/>
    </source>
</evidence>
<dbReference type="SUPFAM" id="SSF48726">
    <property type="entry name" value="Immunoglobulin"/>
    <property type="match status" value="1"/>
</dbReference>